<dbReference type="PANTHER" id="PTHR42973:SF13">
    <property type="entry name" value="FAD-BINDING PCMH-TYPE DOMAIN-CONTAINING PROTEIN"/>
    <property type="match status" value="1"/>
</dbReference>
<keyword evidence="2" id="KW-0285">Flavoprotein</keyword>
<feature type="domain" description="FAD-binding PCMH-type" evidence="5">
    <location>
        <begin position="1"/>
        <end position="118"/>
    </location>
</feature>
<dbReference type="InterPro" id="IPR050416">
    <property type="entry name" value="FAD-linked_Oxidoreductase"/>
</dbReference>
<dbReference type="SUPFAM" id="SSF56176">
    <property type="entry name" value="FAD-binding/transporter-associated domain-like"/>
    <property type="match status" value="1"/>
</dbReference>
<evidence type="ECO:0000256" key="3">
    <source>
        <dbReference type="ARBA" id="ARBA00022827"/>
    </source>
</evidence>
<dbReference type="GO" id="GO:0016491">
    <property type="term" value="F:oxidoreductase activity"/>
    <property type="evidence" value="ECO:0007669"/>
    <property type="project" value="UniProtKB-KW"/>
</dbReference>
<evidence type="ECO:0000256" key="4">
    <source>
        <dbReference type="ARBA" id="ARBA00023002"/>
    </source>
</evidence>
<dbReference type="InterPro" id="IPR006094">
    <property type="entry name" value="Oxid_FAD_bind_N"/>
</dbReference>
<dbReference type="PROSITE" id="PS51387">
    <property type="entry name" value="FAD_PCMH"/>
    <property type="match status" value="1"/>
</dbReference>
<dbReference type="OrthoDB" id="2151789at2759"/>
<dbReference type="Gene3D" id="3.40.462.20">
    <property type="match status" value="1"/>
</dbReference>
<proteinExistence type="inferred from homology"/>
<keyword evidence="7" id="KW-1185">Reference proteome</keyword>
<accession>A0A9P4S264</accession>
<dbReference type="Gene3D" id="3.30.465.10">
    <property type="match status" value="1"/>
</dbReference>
<reference evidence="6" key="1">
    <citation type="journal article" date="2020" name="Stud. Mycol.">
        <title>101 Dothideomycetes genomes: a test case for predicting lifestyles and emergence of pathogens.</title>
        <authorList>
            <person name="Haridas S."/>
            <person name="Albert R."/>
            <person name="Binder M."/>
            <person name="Bloem J."/>
            <person name="Labutti K."/>
            <person name="Salamov A."/>
            <person name="Andreopoulos B."/>
            <person name="Baker S."/>
            <person name="Barry K."/>
            <person name="Bills G."/>
            <person name="Bluhm B."/>
            <person name="Cannon C."/>
            <person name="Castanera R."/>
            <person name="Culley D."/>
            <person name="Daum C."/>
            <person name="Ezra D."/>
            <person name="Gonzalez J."/>
            <person name="Henrissat B."/>
            <person name="Kuo A."/>
            <person name="Liang C."/>
            <person name="Lipzen A."/>
            <person name="Lutzoni F."/>
            <person name="Magnuson J."/>
            <person name="Mondo S."/>
            <person name="Nolan M."/>
            <person name="Ohm R."/>
            <person name="Pangilinan J."/>
            <person name="Park H.-J."/>
            <person name="Ramirez L."/>
            <person name="Alfaro M."/>
            <person name="Sun H."/>
            <person name="Tritt A."/>
            <person name="Yoshinaga Y."/>
            <person name="Zwiers L.-H."/>
            <person name="Turgeon B."/>
            <person name="Goodwin S."/>
            <person name="Spatafora J."/>
            <person name="Crous P."/>
            <person name="Grigoriev I."/>
        </authorList>
    </citation>
    <scope>NUCLEOTIDE SEQUENCE</scope>
    <source>
        <strain evidence="6">CBS 101060</strain>
    </source>
</reference>
<sequence length="379" mass="41847">MGGFNEVEHDLEREVVRVGSGVKWGDVYRVLTPKNLTTVGGRLLDVGVAGLTLGGGLSYLSDREGLACDNVLNYEVLLADGRIVNANTSSNVELFRALKGGGNNFGIVTHFTLRTFPQDFVWGGIRAYSYDQLPAILSAVAEYQSTPNKDLNANLMIQVPVTNASIGIILNMVYLNPTANPPAFRAFENLSSFADTVSIRSFEDFMADSLLLSTVDYPRWDFRTTTFLLNASLYTEVFELLANAHELTTLSNISSGTLVVGIQPIAETAVLQGDVRGGNSLGLSSRPQIWLSLNTGWRKSEDDVAVYGVSRDLAKKVEQLTRPSGHYHRYIFMNDASWDQEVIQHYGDHNVARMRAVQAKYDPDRVFQDLVRGGWKLAL</sequence>
<dbReference type="EMBL" id="MU006124">
    <property type="protein sequence ID" value="KAF2834220.1"/>
    <property type="molecule type" value="Genomic_DNA"/>
</dbReference>
<dbReference type="Proteomes" id="UP000799429">
    <property type="component" value="Unassembled WGS sequence"/>
</dbReference>
<dbReference type="InterPro" id="IPR016169">
    <property type="entry name" value="FAD-bd_PCMH_sub2"/>
</dbReference>
<dbReference type="AlphaFoldDB" id="A0A9P4S264"/>
<evidence type="ECO:0000313" key="6">
    <source>
        <dbReference type="EMBL" id="KAF2834220.1"/>
    </source>
</evidence>
<dbReference type="GO" id="GO:0071949">
    <property type="term" value="F:FAD binding"/>
    <property type="evidence" value="ECO:0007669"/>
    <property type="project" value="InterPro"/>
</dbReference>
<name>A0A9P4S264_9PEZI</name>
<protein>
    <submittedName>
        <fullName evidence="6">FAD-binding domain-containing protein</fullName>
    </submittedName>
</protein>
<evidence type="ECO:0000256" key="1">
    <source>
        <dbReference type="ARBA" id="ARBA00005466"/>
    </source>
</evidence>
<comment type="caution">
    <text evidence="6">The sequence shown here is derived from an EMBL/GenBank/DDBJ whole genome shotgun (WGS) entry which is preliminary data.</text>
</comment>
<dbReference type="PANTHER" id="PTHR42973">
    <property type="entry name" value="BINDING OXIDOREDUCTASE, PUTATIVE (AFU_ORTHOLOGUE AFUA_1G17690)-RELATED"/>
    <property type="match status" value="1"/>
</dbReference>
<organism evidence="6 7">
    <name type="scientific">Patellaria atrata CBS 101060</name>
    <dbReference type="NCBI Taxonomy" id="1346257"/>
    <lineage>
        <taxon>Eukaryota</taxon>
        <taxon>Fungi</taxon>
        <taxon>Dikarya</taxon>
        <taxon>Ascomycota</taxon>
        <taxon>Pezizomycotina</taxon>
        <taxon>Dothideomycetes</taxon>
        <taxon>Dothideomycetes incertae sedis</taxon>
        <taxon>Patellariales</taxon>
        <taxon>Patellariaceae</taxon>
        <taxon>Patellaria</taxon>
    </lineage>
</organism>
<evidence type="ECO:0000259" key="5">
    <source>
        <dbReference type="PROSITE" id="PS51387"/>
    </source>
</evidence>
<gene>
    <name evidence="6" type="ORF">M501DRAFT_1001416</name>
</gene>
<dbReference type="Pfam" id="PF01565">
    <property type="entry name" value="FAD_binding_4"/>
    <property type="match status" value="1"/>
</dbReference>
<keyword evidence="3" id="KW-0274">FAD</keyword>
<keyword evidence="4" id="KW-0560">Oxidoreductase</keyword>
<dbReference type="InterPro" id="IPR036318">
    <property type="entry name" value="FAD-bd_PCMH-like_sf"/>
</dbReference>
<evidence type="ECO:0000256" key="2">
    <source>
        <dbReference type="ARBA" id="ARBA00022630"/>
    </source>
</evidence>
<dbReference type="InterPro" id="IPR016166">
    <property type="entry name" value="FAD-bd_PCMH"/>
</dbReference>
<comment type="similarity">
    <text evidence="1">Belongs to the oxygen-dependent FAD-linked oxidoreductase family.</text>
</comment>
<evidence type="ECO:0000313" key="7">
    <source>
        <dbReference type="Proteomes" id="UP000799429"/>
    </source>
</evidence>